<dbReference type="CDD" id="cd00030">
    <property type="entry name" value="C2"/>
    <property type="match status" value="1"/>
</dbReference>
<evidence type="ECO:0000313" key="7">
    <source>
        <dbReference type="Proteomes" id="UP000654075"/>
    </source>
</evidence>
<keyword evidence="7" id="KW-1185">Reference proteome</keyword>
<keyword evidence="2" id="KW-0106">Calcium</keyword>
<keyword evidence="3" id="KW-0472">Membrane</keyword>
<evidence type="ECO:0000256" key="1">
    <source>
        <dbReference type="ARBA" id="ARBA00022723"/>
    </source>
</evidence>
<proteinExistence type="predicted"/>
<keyword evidence="3" id="KW-0812">Transmembrane</keyword>
<dbReference type="OrthoDB" id="1029639at2759"/>
<organism evidence="5 7">
    <name type="scientific">Polarella glacialis</name>
    <name type="common">Dinoflagellate</name>
    <dbReference type="NCBI Taxonomy" id="89957"/>
    <lineage>
        <taxon>Eukaryota</taxon>
        <taxon>Sar</taxon>
        <taxon>Alveolata</taxon>
        <taxon>Dinophyceae</taxon>
        <taxon>Suessiales</taxon>
        <taxon>Suessiaceae</taxon>
        <taxon>Polarella</taxon>
    </lineage>
</organism>
<dbReference type="Proteomes" id="UP000626109">
    <property type="component" value="Unassembled WGS sequence"/>
</dbReference>
<accession>A0A813DWP2</accession>
<feature type="domain" description="C2" evidence="4">
    <location>
        <begin position="35"/>
        <end position="161"/>
    </location>
</feature>
<evidence type="ECO:0000256" key="2">
    <source>
        <dbReference type="ARBA" id="ARBA00022837"/>
    </source>
</evidence>
<dbReference type="Gene3D" id="2.60.40.150">
    <property type="entry name" value="C2 domain"/>
    <property type="match status" value="1"/>
</dbReference>
<dbReference type="SUPFAM" id="SSF49562">
    <property type="entry name" value="C2 domain (Calcium/lipid-binding domain, CaLB)"/>
    <property type="match status" value="1"/>
</dbReference>
<evidence type="ECO:0000259" key="4">
    <source>
        <dbReference type="PROSITE" id="PS50004"/>
    </source>
</evidence>
<feature type="transmembrane region" description="Helical" evidence="3">
    <location>
        <begin position="337"/>
        <end position="355"/>
    </location>
</feature>
<reference evidence="5" key="1">
    <citation type="submission" date="2021-02" db="EMBL/GenBank/DDBJ databases">
        <authorList>
            <person name="Dougan E. K."/>
            <person name="Rhodes N."/>
            <person name="Thang M."/>
            <person name="Chan C."/>
        </authorList>
    </citation>
    <scope>NUCLEOTIDE SEQUENCE</scope>
</reference>
<dbReference type="PANTHER" id="PTHR45911:SF4">
    <property type="entry name" value="MULTIPLE C2 AND TRANSMEMBRANE DOMAIN-CONTAINING PROTEIN"/>
    <property type="match status" value="1"/>
</dbReference>
<name>A0A813DWP2_POLGL</name>
<keyword evidence="1" id="KW-0479">Metal-binding</keyword>
<dbReference type="EMBL" id="CAJNNW010028484">
    <property type="protein sequence ID" value="CAE8696304.1"/>
    <property type="molecule type" value="Genomic_DNA"/>
</dbReference>
<dbReference type="Pfam" id="PF00168">
    <property type="entry name" value="C2"/>
    <property type="match status" value="1"/>
</dbReference>
<comment type="caution">
    <text evidence="5">The sequence shown here is derived from an EMBL/GenBank/DDBJ whole genome shotgun (WGS) entry which is preliminary data.</text>
</comment>
<dbReference type="AlphaFoldDB" id="A0A813DWP2"/>
<dbReference type="SMART" id="SM00239">
    <property type="entry name" value="C2"/>
    <property type="match status" value="1"/>
</dbReference>
<dbReference type="GO" id="GO:0005509">
    <property type="term" value="F:calcium ion binding"/>
    <property type="evidence" value="ECO:0007669"/>
    <property type="project" value="TreeGrafter"/>
</dbReference>
<gene>
    <name evidence="5" type="ORF">PGLA1383_LOCUS9465</name>
    <name evidence="6" type="ORF">PGLA2088_LOCUS29774</name>
</gene>
<evidence type="ECO:0000256" key="3">
    <source>
        <dbReference type="SAM" id="Phobius"/>
    </source>
</evidence>
<dbReference type="InterPro" id="IPR035892">
    <property type="entry name" value="C2_domain_sf"/>
</dbReference>
<dbReference type="PANTHER" id="PTHR45911">
    <property type="entry name" value="C2 DOMAIN-CONTAINING PROTEIN"/>
    <property type="match status" value="1"/>
</dbReference>
<dbReference type="GO" id="GO:0016020">
    <property type="term" value="C:membrane"/>
    <property type="evidence" value="ECO:0007669"/>
    <property type="project" value="TreeGrafter"/>
</dbReference>
<dbReference type="InterPro" id="IPR000008">
    <property type="entry name" value="C2_dom"/>
</dbReference>
<dbReference type="PROSITE" id="PS50004">
    <property type="entry name" value="C2"/>
    <property type="match status" value="1"/>
</dbReference>
<protein>
    <recommendedName>
        <fullName evidence="4">C2 domain-containing protein</fullName>
    </recommendedName>
</protein>
<evidence type="ECO:0000313" key="5">
    <source>
        <dbReference type="EMBL" id="CAE8590749.1"/>
    </source>
</evidence>
<evidence type="ECO:0000313" key="6">
    <source>
        <dbReference type="EMBL" id="CAE8696304.1"/>
    </source>
</evidence>
<keyword evidence="3" id="KW-1133">Transmembrane helix</keyword>
<dbReference type="EMBL" id="CAJNNV010004435">
    <property type="protein sequence ID" value="CAE8590749.1"/>
    <property type="molecule type" value="Genomic_DNA"/>
</dbReference>
<sequence length="697" mass="78768">MGWRSDAAAAADYAEHPIESFLSGALPVEIQSKDDFHTERWRCIYDPVRAAETLSPHARLEVGIIRGRSLLAADRSLVSRPTSDPYVKVLLDDRPVFSTAHRAATLEPEWQEVTSLDIVAARSMVRLQIMDKDRWKEDDPIGFVEFCVGDLPFDELVEGWLELRFQENLQRTSTSRYRNHCAARDDALREVWAQSSAGRPPSWGQLKEKRLKNKSSCRSILTQLTASPGSAELYNAGEIFVRLRLFPVVSAQDCTFALALDPPVPVDFGTYVQEENLVKLDVQDLFDDLMDIKRSFVDDGLVCILNFCRYVLNWRSVPISLVYTAGALVICLRPWDLFIPVVFALLAVSVCLLALGQLARQLTTGGSNAPLTEDGFQDVARWRDTPQMAAFLMRLVEQDLHGKVADDRQLLLLARLCINGSWPLAPLGKVRQILWKADWVTCPKDQDLPEAFRPGALVLVDERRRARVLHLDTVPGSAVVEYESETYQRDEVFRVRTEAVPLQRIVLRPELPRIPAWILPGLIECKIRRFHTQVEIFKLDILPLWQAVGNVLTWRRREQAVWLAASCLGISLGTMALSCYGHTAVGRLLWIRDWLCTCLCLAVVMPPFLCKAWWFDVLRSALRIALRRKQERRAPEVWAFFTALPEEAQGTGFASPVDSSPLLPQSAPERLDFLGQSLGQQLCLRAAGLGPFWSTCR</sequence>
<dbReference type="Proteomes" id="UP000654075">
    <property type="component" value="Unassembled WGS sequence"/>
</dbReference>